<evidence type="ECO:0000313" key="2">
    <source>
        <dbReference type="Proteomes" id="UP000009097"/>
    </source>
</evidence>
<dbReference type="Proteomes" id="UP000009097">
    <property type="component" value="Unassembled WGS sequence"/>
</dbReference>
<organism evidence="1 2">
    <name type="scientific">Fusarium oxysporum f. sp. lycopersici (strain 4287 / CBS 123668 / FGSC 9935 / NRRL 34936)</name>
    <name type="common">Fusarium vascular wilt of tomato</name>
    <dbReference type="NCBI Taxonomy" id="426428"/>
    <lineage>
        <taxon>Eukaryota</taxon>
        <taxon>Fungi</taxon>
        <taxon>Dikarya</taxon>
        <taxon>Ascomycota</taxon>
        <taxon>Pezizomycotina</taxon>
        <taxon>Sordariomycetes</taxon>
        <taxon>Hypocreomycetidae</taxon>
        <taxon>Hypocreales</taxon>
        <taxon>Nectriaceae</taxon>
        <taxon>Fusarium</taxon>
        <taxon>Fusarium oxysporum species complex</taxon>
    </lineage>
</organism>
<sequence>MLRNGPFSIGLALHKDQVGACYVEEASRDGVCPEQKQSATTL</sequence>
<protein>
    <submittedName>
        <fullName evidence="1">Uncharacterized protein</fullName>
    </submittedName>
</protein>
<dbReference type="AlphaFoldDB" id="A0A0J9WPW3"/>
<proteinExistence type="predicted"/>
<dbReference type="GeneID" id="28960963"/>
<evidence type="ECO:0000313" key="1">
    <source>
        <dbReference type="EMBL" id="KNB09732.1"/>
    </source>
</evidence>
<dbReference type="RefSeq" id="XP_018247777.1">
    <property type="nucleotide sequence ID" value="XM_018400523.1"/>
</dbReference>
<dbReference type="KEGG" id="fox:FOXG_20257"/>
<gene>
    <name evidence="1" type="ORF">FOXG_20257</name>
</gene>
<name>A0A0J9WPW3_FUSO4</name>
<reference evidence="1" key="1">
    <citation type="submission" date="2007-04" db="EMBL/GenBank/DDBJ databases">
        <authorList>
            <consortium name="The Broad Institute Genome Sequencing Platform"/>
            <person name="Birren B."/>
            <person name="Lander E."/>
            <person name="Galagan J."/>
            <person name="Nusbaum C."/>
            <person name="Devon K."/>
            <person name="Ma L.-J."/>
            <person name="Jaffe D."/>
            <person name="Butler J."/>
            <person name="Alvarez P."/>
            <person name="Gnerre S."/>
            <person name="Grabherr M."/>
            <person name="Kleber M."/>
            <person name="Mauceli E."/>
            <person name="Brockman W."/>
            <person name="MacCallum I.A."/>
            <person name="Young S."/>
            <person name="LaButti K."/>
            <person name="DeCaprio D."/>
            <person name="Crawford M."/>
            <person name="Koehrsen M."/>
            <person name="Engels R."/>
            <person name="Montgomery P."/>
            <person name="Pearson M."/>
            <person name="Howarth C."/>
            <person name="Larson L."/>
            <person name="White J."/>
            <person name="O'Leary S."/>
            <person name="Kodira C."/>
            <person name="Zeng Q."/>
            <person name="Yandava C."/>
            <person name="Alvarado L."/>
            <person name="Kistler C."/>
            <person name="Shim W.-B."/>
            <person name="Kang S."/>
            <person name="Woloshuk C."/>
        </authorList>
    </citation>
    <scope>NUCLEOTIDE SEQUENCE</scope>
    <source>
        <strain evidence="1">4287</strain>
    </source>
</reference>
<reference evidence="1" key="2">
    <citation type="journal article" date="2010" name="Nature">
        <title>Comparative genomics reveals mobile pathogenicity chromosomes in Fusarium.</title>
        <authorList>
            <person name="Ma L.J."/>
            <person name="van der Does H.C."/>
            <person name="Borkovich K.A."/>
            <person name="Coleman J.J."/>
            <person name="Daboussi M.J."/>
            <person name="Di Pietro A."/>
            <person name="Dufresne M."/>
            <person name="Freitag M."/>
            <person name="Grabherr M."/>
            <person name="Henrissat B."/>
            <person name="Houterman P.M."/>
            <person name="Kang S."/>
            <person name="Shim W.B."/>
            <person name="Woloshuk C."/>
            <person name="Xie X."/>
            <person name="Xu J.R."/>
            <person name="Antoniw J."/>
            <person name="Baker S.E."/>
            <person name="Bluhm B.H."/>
            <person name="Breakspear A."/>
            <person name="Brown D.W."/>
            <person name="Butchko R.A."/>
            <person name="Chapman S."/>
            <person name="Coulson R."/>
            <person name="Coutinho P.M."/>
            <person name="Danchin E.G."/>
            <person name="Diener A."/>
            <person name="Gale L.R."/>
            <person name="Gardiner D.M."/>
            <person name="Goff S."/>
            <person name="Hammond-Kosack K.E."/>
            <person name="Hilburn K."/>
            <person name="Hua-Van A."/>
            <person name="Jonkers W."/>
            <person name="Kazan K."/>
            <person name="Kodira C.D."/>
            <person name="Koehrsen M."/>
            <person name="Kumar L."/>
            <person name="Lee Y.H."/>
            <person name="Li L."/>
            <person name="Manners J.M."/>
            <person name="Miranda-Saavedra D."/>
            <person name="Mukherjee M."/>
            <person name="Park G."/>
            <person name="Park J."/>
            <person name="Park S.Y."/>
            <person name="Proctor R.H."/>
            <person name="Regev A."/>
            <person name="Ruiz-Roldan M.C."/>
            <person name="Sain D."/>
            <person name="Sakthikumar S."/>
            <person name="Sykes S."/>
            <person name="Schwartz D.C."/>
            <person name="Turgeon B.G."/>
            <person name="Wapinski I."/>
            <person name="Yoder O."/>
            <person name="Young S."/>
            <person name="Zeng Q."/>
            <person name="Zhou S."/>
            <person name="Galagan J."/>
            <person name="Cuomo C.A."/>
            <person name="Kistler H.C."/>
            <person name="Rep M."/>
        </authorList>
    </citation>
    <scope>NUCLEOTIDE SEQUENCE [LARGE SCALE GENOMIC DNA]</scope>
    <source>
        <strain evidence="1">4287</strain>
    </source>
</reference>
<accession>A0A0J9WPW3</accession>
<dbReference type="VEuPathDB" id="FungiDB:FOXG_20257"/>
<dbReference type="EMBL" id="DS231707">
    <property type="protein sequence ID" value="KNB09732.1"/>
    <property type="molecule type" value="Genomic_DNA"/>
</dbReference>